<evidence type="ECO:0000256" key="1">
    <source>
        <dbReference type="SAM" id="MobiDB-lite"/>
    </source>
</evidence>
<evidence type="ECO:0000313" key="3">
    <source>
        <dbReference type="Proteomes" id="UP001212841"/>
    </source>
</evidence>
<accession>A0AAD5S956</accession>
<dbReference type="EMBL" id="JADGJD010002012">
    <property type="protein sequence ID" value="KAJ3035746.1"/>
    <property type="molecule type" value="Genomic_DNA"/>
</dbReference>
<comment type="caution">
    <text evidence="2">The sequence shown here is derived from an EMBL/GenBank/DDBJ whole genome shotgun (WGS) entry which is preliminary data.</text>
</comment>
<gene>
    <name evidence="2" type="ORF">HK097_004123</name>
</gene>
<reference evidence="2" key="1">
    <citation type="submission" date="2020-05" db="EMBL/GenBank/DDBJ databases">
        <title>Phylogenomic resolution of chytrid fungi.</title>
        <authorList>
            <person name="Stajich J.E."/>
            <person name="Amses K."/>
            <person name="Simmons R."/>
            <person name="Seto K."/>
            <person name="Myers J."/>
            <person name="Bonds A."/>
            <person name="Quandt C.A."/>
            <person name="Barry K."/>
            <person name="Liu P."/>
            <person name="Grigoriev I."/>
            <person name="Longcore J.E."/>
            <person name="James T.Y."/>
        </authorList>
    </citation>
    <scope>NUCLEOTIDE SEQUENCE</scope>
    <source>
        <strain evidence="2">JEL0318</strain>
    </source>
</reference>
<name>A0AAD5S956_9FUNG</name>
<evidence type="ECO:0000313" key="2">
    <source>
        <dbReference type="EMBL" id="KAJ3035746.1"/>
    </source>
</evidence>
<proteinExistence type="predicted"/>
<sequence>MTIVYQSDNGWVLSPQLQSIANYVYRQSEFNVSEPYVKTPSPPTPITEASPSAAPTPDLQPSTSRKRKRSHKDPNTPPICTDPFHLSLKDFVAAAQAEL</sequence>
<organism evidence="2 3">
    <name type="scientific">Rhizophlyctis rosea</name>
    <dbReference type="NCBI Taxonomy" id="64517"/>
    <lineage>
        <taxon>Eukaryota</taxon>
        <taxon>Fungi</taxon>
        <taxon>Fungi incertae sedis</taxon>
        <taxon>Chytridiomycota</taxon>
        <taxon>Chytridiomycota incertae sedis</taxon>
        <taxon>Chytridiomycetes</taxon>
        <taxon>Rhizophlyctidales</taxon>
        <taxon>Rhizophlyctidaceae</taxon>
        <taxon>Rhizophlyctis</taxon>
    </lineage>
</organism>
<dbReference type="Proteomes" id="UP001212841">
    <property type="component" value="Unassembled WGS sequence"/>
</dbReference>
<dbReference type="AlphaFoldDB" id="A0AAD5S956"/>
<feature type="region of interest" description="Disordered" evidence="1">
    <location>
        <begin position="34"/>
        <end position="83"/>
    </location>
</feature>
<feature type="non-terminal residue" evidence="2">
    <location>
        <position position="99"/>
    </location>
</feature>
<protein>
    <submittedName>
        <fullName evidence="2">Uncharacterized protein</fullName>
    </submittedName>
</protein>
<keyword evidence="3" id="KW-1185">Reference proteome</keyword>